<dbReference type="PATRIC" id="fig|1679170.3.peg.5471"/>
<dbReference type="InterPro" id="IPR003718">
    <property type="entry name" value="OsmC/Ohr_fam"/>
</dbReference>
<dbReference type="InterPro" id="IPR015946">
    <property type="entry name" value="KH_dom-like_a/b"/>
</dbReference>
<dbReference type="InterPro" id="IPR052924">
    <property type="entry name" value="OsmC/Ohr_hydroprdx_reductase"/>
</dbReference>
<organism evidence="1 2">
    <name type="scientific">Peribacillus loiseleuriae</name>
    <dbReference type="NCBI Taxonomy" id="1679170"/>
    <lineage>
        <taxon>Bacteria</taxon>
        <taxon>Bacillati</taxon>
        <taxon>Bacillota</taxon>
        <taxon>Bacilli</taxon>
        <taxon>Bacillales</taxon>
        <taxon>Bacillaceae</taxon>
        <taxon>Peribacillus</taxon>
    </lineage>
</organism>
<keyword evidence="2" id="KW-1185">Reference proteome</keyword>
<dbReference type="Pfam" id="PF02566">
    <property type="entry name" value="OsmC"/>
    <property type="match status" value="1"/>
</dbReference>
<name>A0A0K9G811_9BACI</name>
<dbReference type="PANTHER" id="PTHR35368:SF1">
    <property type="entry name" value="HYDROPEROXIDE REDUCTASE"/>
    <property type="match status" value="1"/>
</dbReference>
<gene>
    <name evidence="1" type="ORF">AC625_24395</name>
</gene>
<dbReference type="OrthoDB" id="1433018at2"/>
<sequence>MTTKQLIKFETSGEWVEGLKTSISARDFSPFIVDEPRNLGGTNDGPNPVEYVLGGLTGCTSVMIGLIAKEKNFTFQGVEFKNNATLDLRGLMGVEGVSPHFQSVNFEAIFTTDESDSLIEELKEEVEKRCPVYNLIKDAGVRIQSKWYKK</sequence>
<dbReference type="AlphaFoldDB" id="A0A0K9G811"/>
<dbReference type="PANTHER" id="PTHR35368">
    <property type="entry name" value="HYDROPEROXIDE REDUCTASE"/>
    <property type="match status" value="1"/>
</dbReference>
<evidence type="ECO:0000313" key="1">
    <source>
        <dbReference type="EMBL" id="KMY42793.1"/>
    </source>
</evidence>
<proteinExistence type="predicted"/>
<dbReference type="STRING" id="1679170.AC625_24395"/>
<dbReference type="SUPFAM" id="SSF82784">
    <property type="entry name" value="OsmC-like"/>
    <property type="match status" value="1"/>
</dbReference>
<protein>
    <submittedName>
        <fullName evidence="1">Osmotically inducible protein C</fullName>
    </submittedName>
</protein>
<evidence type="ECO:0000313" key="2">
    <source>
        <dbReference type="Proteomes" id="UP000037146"/>
    </source>
</evidence>
<dbReference type="RefSeq" id="WP_049684017.1">
    <property type="nucleotide sequence ID" value="NZ_LFZW01000002.1"/>
</dbReference>
<reference evidence="2" key="1">
    <citation type="submission" date="2015-07" db="EMBL/GenBank/DDBJ databases">
        <title>Genome sequencing project for genomic taxonomy and phylogenomics of Bacillus-like bacteria.</title>
        <authorList>
            <person name="Liu B."/>
            <person name="Wang J."/>
            <person name="Zhu Y."/>
            <person name="Liu G."/>
            <person name="Chen Q."/>
            <person name="Chen Z."/>
            <person name="Lan J."/>
            <person name="Che J."/>
            <person name="Ge C."/>
            <person name="Shi H."/>
            <person name="Pan Z."/>
            <person name="Liu X."/>
        </authorList>
    </citation>
    <scope>NUCLEOTIDE SEQUENCE [LARGE SCALE GENOMIC DNA]</scope>
    <source>
        <strain evidence="2">FJAT-27997</strain>
    </source>
</reference>
<comment type="caution">
    <text evidence="1">The sequence shown here is derived from an EMBL/GenBank/DDBJ whole genome shotgun (WGS) entry which is preliminary data.</text>
</comment>
<dbReference type="Proteomes" id="UP000037146">
    <property type="component" value="Unassembled WGS sequence"/>
</dbReference>
<dbReference type="EMBL" id="LFZW01000002">
    <property type="protein sequence ID" value="KMY42793.1"/>
    <property type="molecule type" value="Genomic_DNA"/>
</dbReference>
<accession>A0A0K9G811</accession>
<dbReference type="Gene3D" id="3.30.300.20">
    <property type="match status" value="1"/>
</dbReference>
<dbReference type="InterPro" id="IPR036102">
    <property type="entry name" value="OsmC/Ohrsf"/>
</dbReference>